<accession>A0AAV1ACW0</accession>
<comment type="catalytic activity">
    <reaction evidence="10">
        <text>L-threonyl-[protein] + ATP = O-phospho-L-threonyl-[protein] + ADP + H(+)</text>
        <dbReference type="Rhea" id="RHEA:46608"/>
        <dbReference type="Rhea" id="RHEA-COMP:11060"/>
        <dbReference type="Rhea" id="RHEA-COMP:11605"/>
        <dbReference type="ChEBI" id="CHEBI:15378"/>
        <dbReference type="ChEBI" id="CHEBI:30013"/>
        <dbReference type="ChEBI" id="CHEBI:30616"/>
        <dbReference type="ChEBI" id="CHEBI:61977"/>
        <dbReference type="ChEBI" id="CHEBI:456216"/>
        <dbReference type="EC" id="2.7.11.1"/>
    </reaction>
</comment>
<evidence type="ECO:0000256" key="7">
    <source>
        <dbReference type="ARBA" id="ARBA00023157"/>
    </source>
</evidence>
<dbReference type="Gene3D" id="2.130.10.30">
    <property type="entry name" value="Regulator of chromosome condensation 1/beta-lactamase-inhibitor protein II"/>
    <property type="match status" value="1"/>
</dbReference>
<proteinExistence type="predicted"/>
<gene>
    <name evidence="12" type="ORF">VFH_IV033760</name>
</gene>
<dbReference type="GO" id="GO:0016020">
    <property type="term" value="C:membrane"/>
    <property type="evidence" value="ECO:0007669"/>
    <property type="project" value="UniProtKB-SubCell"/>
</dbReference>
<dbReference type="InterPro" id="IPR012337">
    <property type="entry name" value="RNaseH-like_sf"/>
</dbReference>
<dbReference type="InterPro" id="IPR009091">
    <property type="entry name" value="RCC1/BLIP-II"/>
</dbReference>
<organism evidence="12 13">
    <name type="scientific">Vicia faba</name>
    <name type="common">Broad bean</name>
    <name type="synonym">Faba vulgaris</name>
    <dbReference type="NCBI Taxonomy" id="3906"/>
    <lineage>
        <taxon>Eukaryota</taxon>
        <taxon>Viridiplantae</taxon>
        <taxon>Streptophyta</taxon>
        <taxon>Embryophyta</taxon>
        <taxon>Tracheophyta</taxon>
        <taxon>Spermatophyta</taxon>
        <taxon>Magnoliopsida</taxon>
        <taxon>eudicotyledons</taxon>
        <taxon>Gunneridae</taxon>
        <taxon>Pentapetalae</taxon>
        <taxon>rosids</taxon>
        <taxon>fabids</taxon>
        <taxon>Fabales</taxon>
        <taxon>Fabaceae</taxon>
        <taxon>Papilionoideae</taxon>
        <taxon>50 kb inversion clade</taxon>
        <taxon>NPAAA clade</taxon>
        <taxon>Hologalegina</taxon>
        <taxon>IRL clade</taxon>
        <taxon>Fabeae</taxon>
        <taxon>Vicia</taxon>
    </lineage>
</organism>
<evidence type="ECO:0000256" key="11">
    <source>
        <dbReference type="ARBA" id="ARBA00048679"/>
    </source>
</evidence>
<dbReference type="AlphaFoldDB" id="A0AAV1ACW0"/>
<dbReference type="GO" id="GO:0004674">
    <property type="term" value="F:protein serine/threonine kinase activity"/>
    <property type="evidence" value="ECO:0007669"/>
    <property type="project" value="UniProtKB-KW"/>
</dbReference>
<dbReference type="Proteomes" id="UP001157006">
    <property type="component" value="Chromosome 4"/>
</dbReference>
<evidence type="ECO:0000256" key="10">
    <source>
        <dbReference type="ARBA" id="ARBA00047899"/>
    </source>
</evidence>
<name>A0AAV1ACW0_VICFA</name>
<keyword evidence="9" id="KW-0325">Glycoprotein</keyword>
<evidence type="ECO:0000256" key="1">
    <source>
        <dbReference type="ARBA" id="ARBA00004479"/>
    </source>
</evidence>
<dbReference type="EC" id="2.7.11.1" evidence="2"/>
<evidence type="ECO:0000313" key="13">
    <source>
        <dbReference type="Proteomes" id="UP001157006"/>
    </source>
</evidence>
<sequence>MSSIAISYGEKGSVFCGLKSDGLNIVTCYGSNSVIMYETPMHFSFHGLTCGDGFVCGLLMDSNQPYCWGNNGYIQMGVPQPMIRETQYFEIRAGDYHVCGLRKVRNRNVSLVDCWGYNMTANYVLDGMIQSISVGSAFNCGLFSSNESVFCWGDETSNKVISFIPLKMKFRMIYAEGFHVCGILEGVNLRTFFGGRSLNIEEQISATTYILLTSLKILICLLLKKHATCDWKMHKKIINFCQITGHSSHMIGKYADDYLRSWGLSQILTITVDNASENTIMIKYLNIRIRLKENKSCIKKIRHAVKYVKSSPRRLVKFMEYAVQEKVTYKGVVILDDEARWNSTYSMLKVALQYQKYFDLLYARDKTFHEEMDKMNEGVKKEDWAYVASMFPLLEMFYNSINHLSGSLHVTSASYLAEVFTIGKGINKNLKSNNEHIKNTANKMKGKFNKY</sequence>
<evidence type="ECO:0000256" key="8">
    <source>
        <dbReference type="ARBA" id="ARBA00023170"/>
    </source>
</evidence>
<dbReference type="SUPFAM" id="SSF50985">
    <property type="entry name" value="RCC1/BLIP-II"/>
    <property type="match status" value="1"/>
</dbReference>
<evidence type="ECO:0000256" key="9">
    <source>
        <dbReference type="ARBA" id="ARBA00023180"/>
    </source>
</evidence>
<comment type="catalytic activity">
    <reaction evidence="11">
        <text>L-seryl-[protein] + ATP = O-phospho-L-seryl-[protein] + ADP + H(+)</text>
        <dbReference type="Rhea" id="RHEA:17989"/>
        <dbReference type="Rhea" id="RHEA-COMP:9863"/>
        <dbReference type="Rhea" id="RHEA-COMP:11604"/>
        <dbReference type="ChEBI" id="CHEBI:15378"/>
        <dbReference type="ChEBI" id="CHEBI:29999"/>
        <dbReference type="ChEBI" id="CHEBI:30616"/>
        <dbReference type="ChEBI" id="CHEBI:83421"/>
        <dbReference type="ChEBI" id="CHEBI:456216"/>
        <dbReference type="EC" id="2.7.11.1"/>
    </reaction>
</comment>
<dbReference type="SUPFAM" id="SSF53098">
    <property type="entry name" value="Ribonuclease H-like"/>
    <property type="match status" value="1"/>
</dbReference>
<reference evidence="12 13" key="1">
    <citation type="submission" date="2023-01" db="EMBL/GenBank/DDBJ databases">
        <authorList>
            <person name="Kreplak J."/>
        </authorList>
    </citation>
    <scope>NUCLEOTIDE SEQUENCE [LARGE SCALE GENOMIC DNA]</scope>
</reference>
<keyword evidence="8" id="KW-0675">Receptor</keyword>
<protein>
    <recommendedName>
        <fullName evidence="2">non-specific serine/threonine protein kinase</fullName>
        <ecNumber evidence="2">2.7.11.1</ecNumber>
    </recommendedName>
</protein>
<dbReference type="PANTHER" id="PTHR47460:SF1">
    <property type="entry name" value="SERINE_THREONINE-PROTEIN KINASE-LIKE PROTEIN ACR4"/>
    <property type="match status" value="1"/>
</dbReference>
<comment type="subcellular location">
    <subcellularLocation>
        <location evidence="1">Membrane</location>
        <topology evidence="1">Single-pass type I membrane protein</topology>
    </subcellularLocation>
</comment>
<evidence type="ECO:0000256" key="3">
    <source>
        <dbReference type="ARBA" id="ARBA00022692"/>
    </source>
</evidence>
<keyword evidence="4" id="KW-0732">Signal</keyword>
<keyword evidence="7" id="KW-1015">Disulfide bond</keyword>
<keyword evidence="6" id="KW-0472">Membrane</keyword>
<keyword evidence="13" id="KW-1185">Reference proteome</keyword>
<evidence type="ECO:0000256" key="6">
    <source>
        <dbReference type="ARBA" id="ARBA00023136"/>
    </source>
</evidence>
<dbReference type="PANTHER" id="PTHR47460">
    <property type="entry name" value="SERINE/THREONINE-PROTEIN KINASE-LIKE PROTEIN ACR4"/>
    <property type="match status" value="1"/>
</dbReference>
<evidence type="ECO:0000256" key="2">
    <source>
        <dbReference type="ARBA" id="ARBA00012513"/>
    </source>
</evidence>
<evidence type="ECO:0000256" key="5">
    <source>
        <dbReference type="ARBA" id="ARBA00022989"/>
    </source>
</evidence>
<keyword evidence="3" id="KW-0812">Transmembrane</keyword>
<keyword evidence="5" id="KW-1133">Transmembrane helix</keyword>
<evidence type="ECO:0000313" key="12">
    <source>
        <dbReference type="EMBL" id="CAI8607338.1"/>
    </source>
</evidence>
<evidence type="ECO:0000256" key="4">
    <source>
        <dbReference type="ARBA" id="ARBA00022729"/>
    </source>
</evidence>
<dbReference type="EMBL" id="OX451739">
    <property type="protein sequence ID" value="CAI8607338.1"/>
    <property type="molecule type" value="Genomic_DNA"/>
</dbReference>